<feature type="signal peptide" evidence="1">
    <location>
        <begin position="1"/>
        <end position="20"/>
    </location>
</feature>
<reference evidence="2" key="1">
    <citation type="submission" date="2015-08" db="EMBL/GenBank/DDBJ databases">
        <authorList>
            <person name="Babu N.S."/>
            <person name="Beckwith C.J."/>
            <person name="Beseler K.G."/>
            <person name="Brison A."/>
            <person name="Carone J.V."/>
            <person name="Caskin T.P."/>
            <person name="Diamond M."/>
            <person name="Durham M.E."/>
            <person name="Foxe J.M."/>
            <person name="Go M."/>
            <person name="Henderson B.A."/>
            <person name="Jones I.B."/>
            <person name="McGettigan J.A."/>
            <person name="Micheletti S.J."/>
            <person name="Nasrallah M.E."/>
            <person name="Ortiz D."/>
            <person name="Piller C.R."/>
            <person name="Privatt S.R."/>
            <person name="Schneider S.L."/>
            <person name="Sharp S."/>
            <person name="Smith T.C."/>
            <person name="Stanton J.D."/>
            <person name="Ullery H.E."/>
            <person name="Wilson R.J."/>
            <person name="Serrano M.G."/>
            <person name="Buck G."/>
            <person name="Lee V."/>
            <person name="Wang Y."/>
            <person name="Carvalho R."/>
            <person name="Voegtly L."/>
            <person name="Shi R."/>
            <person name="Duckworth R."/>
            <person name="Johnson A."/>
            <person name="Loviza R."/>
            <person name="Walstead R."/>
            <person name="Shah Z."/>
            <person name="Kiflezghi M."/>
            <person name="Wade K."/>
            <person name="Ball S.L."/>
            <person name="Bradley K.W."/>
            <person name="Asai D.J."/>
            <person name="Bowman C.A."/>
            <person name="Russell D.A."/>
            <person name="Pope W.H."/>
            <person name="Jacobs-Sera D."/>
            <person name="Hendrix R.W."/>
            <person name="Hatfull G.F."/>
        </authorList>
    </citation>
    <scope>NUCLEOTIDE SEQUENCE</scope>
</reference>
<dbReference type="EMBL" id="GDKF01010493">
    <property type="protein sequence ID" value="JAT68129.1"/>
    <property type="molecule type" value="Transcribed_RNA"/>
</dbReference>
<sequence>MVVWVACVLASLALQQTVRAQVVTPLPPILLNAPLAESEVPANGTCPPFNEDEIDPVTLMPKEGYRLVFESESEAGSNRIYTCLPDLTVSYTPFTANVLFGGSEYDAASRNDQFGTAVVKMYEPGNRTQYLGEYYVDTGRGTVYPSPDGSENLSWARTPIYIVAGDVPYLQYIVRSRTEGGVPPASCTEPGKEVLVPFRSHYSFYSCD</sequence>
<organism evidence="2">
    <name type="scientific">Auxenochlorella protothecoides</name>
    <name type="common">Green microalga</name>
    <name type="synonym">Chlorella protothecoides</name>
    <dbReference type="NCBI Taxonomy" id="3075"/>
    <lineage>
        <taxon>Eukaryota</taxon>
        <taxon>Viridiplantae</taxon>
        <taxon>Chlorophyta</taxon>
        <taxon>core chlorophytes</taxon>
        <taxon>Trebouxiophyceae</taxon>
        <taxon>Chlorellales</taxon>
        <taxon>Chlorellaceae</taxon>
        <taxon>Auxenochlorella</taxon>
    </lineage>
</organism>
<keyword evidence="1" id="KW-0732">Signal</keyword>
<feature type="chain" id="PRO_5008901122" evidence="1">
    <location>
        <begin position="21"/>
        <end position="208"/>
    </location>
</feature>
<gene>
    <name evidence="2" type="ORF">g.37750</name>
</gene>
<proteinExistence type="predicted"/>
<accession>A0A1D1ZMP4</accession>
<name>A0A1D1ZMP4_AUXPR</name>
<protein>
    <submittedName>
        <fullName evidence="2">Uncharacterized protein</fullName>
    </submittedName>
</protein>
<dbReference type="AlphaFoldDB" id="A0A1D1ZMP4"/>
<evidence type="ECO:0000313" key="2">
    <source>
        <dbReference type="EMBL" id="JAT68129.1"/>
    </source>
</evidence>
<evidence type="ECO:0000256" key="1">
    <source>
        <dbReference type="SAM" id="SignalP"/>
    </source>
</evidence>